<dbReference type="GO" id="GO:0006352">
    <property type="term" value="P:DNA-templated transcription initiation"/>
    <property type="evidence" value="ECO:0007669"/>
    <property type="project" value="InterPro"/>
</dbReference>
<organism evidence="7 8">
    <name type="scientific">Sphingobium indicum BiD32</name>
    <dbReference type="NCBI Taxonomy" id="1301087"/>
    <lineage>
        <taxon>Bacteria</taxon>
        <taxon>Pseudomonadati</taxon>
        <taxon>Pseudomonadota</taxon>
        <taxon>Alphaproteobacteria</taxon>
        <taxon>Sphingomonadales</taxon>
        <taxon>Sphingomonadaceae</taxon>
        <taxon>Sphingobium</taxon>
    </lineage>
</organism>
<dbReference type="SUPFAM" id="SSF88946">
    <property type="entry name" value="Sigma2 domain of RNA polymerase sigma factors"/>
    <property type="match status" value="1"/>
</dbReference>
<evidence type="ECO:0000256" key="3">
    <source>
        <dbReference type="ARBA" id="ARBA00023082"/>
    </source>
</evidence>
<reference evidence="8" key="2">
    <citation type="submission" date="2013-04" db="EMBL/GenBank/DDBJ databases">
        <title>Bisphenol A degrading Sphingobium sp. strain BiD32.</title>
        <authorList>
            <person name="Nielsen J.L."/>
            <person name="Zhou N.A."/>
            <person name="Kjeldal H."/>
        </authorList>
    </citation>
    <scope>NUCLEOTIDE SEQUENCE [LARGE SCALE GENOMIC DNA]</scope>
    <source>
        <strain evidence="8">BiD32</strain>
    </source>
</reference>
<dbReference type="InterPro" id="IPR013249">
    <property type="entry name" value="RNA_pol_sigma70_r4_t2"/>
</dbReference>
<feature type="domain" description="RNA polymerase sigma-70 region 2" evidence="5">
    <location>
        <begin position="33"/>
        <end position="100"/>
    </location>
</feature>
<sequence>MNAKTPPLPEAHSGLGLGTEAERVDSTTLGFVMQRNHQRLFRAAWRIVGNREDAEDAVQSAYLSAIAAIGSFEGRATLSTWLTRIVINAALAQARSLRRRRVWLEKHSASLIEDYNEYLMRGSMSGSPEHALACRQIKRFIDDAIDRLPAQFRTVFVLRQIEGCDVGEVAQTLGINTATVKTRHFRARRRLHRAFVGKFGSALSDILPFAGEARDRSDGRSSGGTLHGA</sequence>
<dbReference type="InterPro" id="IPR039425">
    <property type="entry name" value="RNA_pol_sigma-70-like"/>
</dbReference>
<evidence type="ECO:0008006" key="9">
    <source>
        <dbReference type="Google" id="ProtNLM"/>
    </source>
</evidence>
<dbReference type="InterPro" id="IPR007627">
    <property type="entry name" value="RNA_pol_sigma70_r2"/>
</dbReference>
<dbReference type="GO" id="GO:0016987">
    <property type="term" value="F:sigma factor activity"/>
    <property type="evidence" value="ECO:0007669"/>
    <property type="project" value="UniProtKB-KW"/>
</dbReference>
<dbReference type="InterPro" id="IPR013325">
    <property type="entry name" value="RNA_pol_sigma_r2"/>
</dbReference>
<feature type="domain" description="RNA polymerase sigma factor 70 region 4 type 2" evidence="6">
    <location>
        <begin position="141"/>
        <end position="191"/>
    </location>
</feature>
<name>N1MIK1_9SPHN</name>
<accession>N1MIK1</accession>
<dbReference type="InterPro" id="IPR014284">
    <property type="entry name" value="RNA_pol_sigma-70_dom"/>
</dbReference>
<keyword evidence="4" id="KW-0804">Transcription</keyword>
<dbReference type="Gene3D" id="1.10.1740.10">
    <property type="match status" value="1"/>
</dbReference>
<evidence type="ECO:0000256" key="2">
    <source>
        <dbReference type="ARBA" id="ARBA00023015"/>
    </source>
</evidence>
<keyword evidence="2" id="KW-0805">Transcription regulation</keyword>
<evidence type="ECO:0000313" key="8">
    <source>
        <dbReference type="Proteomes" id="UP000013201"/>
    </source>
</evidence>
<dbReference type="CDD" id="cd06171">
    <property type="entry name" value="Sigma70_r4"/>
    <property type="match status" value="1"/>
</dbReference>
<dbReference type="SUPFAM" id="SSF88659">
    <property type="entry name" value="Sigma3 and sigma4 domains of RNA polymerase sigma factors"/>
    <property type="match status" value="1"/>
</dbReference>
<dbReference type="RefSeq" id="WP_006952855.1">
    <property type="nucleotide sequence ID" value="NZ_CAVK010000061.1"/>
</dbReference>
<evidence type="ECO:0000313" key="7">
    <source>
        <dbReference type="EMBL" id="CCW17060.1"/>
    </source>
</evidence>
<evidence type="ECO:0000256" key="1">
    <source>
        <dbReference type="ARBA" id="ARBA00010641"/>
    </source>
</evidence>
<dbReference type="Gene3D" id="1.10.10.10">
    <property type="entry name" value="Winged helix-like DNA-binding domain superfamily/Winged helix DNA-binding domain"/>
    <property type="match status" value="1"/>
</dbReference>
<proteinExistence type="inferred from homology"/>
<keyword evidence="3" id="KW-0731">Sigma factor</keyword>
<dbReference type="Proteomes" id="UP000013201">
    <property type="component" value="Unassembled WGS sequence"/>
</dbReference>
<dbReference type="EMBL" id="CAVK010000061">
    <property type="protein sequence ID" value="CCW17060.1"/>
    <property type="molecule type" value="Genomic_DNA"/>
</dbReference>
<dbReference type="InterPro" id="IPR013324">
    <property type="entry name" value="RNA_pol_sigma_r3/r4-like"/>
</dbReference>
<dbReference type="Pfam" id="PF04542">
    <property type="entry name" value="Sigma70_r2"/>
    <property type="match status" value="1"/>
</dbReference>
<dbReference type="PANTHER" id="PTHR43133:SF51">
    <property type="entry name" value="RNA POLYMERASE SIGMA FACTOR"/>
    <property type="match status" value="1"/>
</dbReference>
<protein>
    <recommendedName>
        <fullName evidence="9">RNA polymerase subunit sigma-24</fullName>
    </recommendedName>
</protein>
<reference evidence="7 8" key="1">
    <citation type="submission" date="2013-03" db="EMBL/GenBank/DDBJ databases">
        <authorList>
            <person name="Le V."/>
        </authorList>
    </citation>
    <scope>NUCLEOTIDE SEQUENCE [LARGE SCALE GENOMIC DNA]</scope>
    <source>
        <strain evidence="7 8">BiD32</strain>
    </source>
</reference>
<comment type="similarity">
    <text evidence="1">Belongs to the sigma-70 factor family. ECF subfamily.</text>
</comment>
<dbReference type="GO" id="GO:0003677">
    <property type="term" value="F:DNA binding"/>
    <property type="evidence" value="ECO:0007669"/>
    <property type="project" value="InterPro"/>
</dbReference>
<dbReference type="InterPro" id="IPR036388">
    <property type="entry name" value="WH-like_DNA-bd_sf"/>
</dbReference>
<dbReference type="AlphaFoldDB" id="N1MIK1"/>
<evidence type="ECO:0000259" key="5">
    <source>
        <dbReference type="Pfam" id="PF04542"/>
    </source>
</evidence>
<evidence type="ECO:0000259" key="6">
    <source>
        <dbReference type="Pfam" id="PF08281"/>
    </source>
</evidence>
<keyword evidence="8" id="KW-1185">Reference proteome</keyword>
<dbReference type="PANTHER" id="PTHR43133">
    <property type="entry name" value="RNA POLYMERASE ECF-TYPE SIGMA FACTO"/>
    <property type="match status" value="1"/>
</dbReference>
<dbReference type="NCBIfam" id="TIGR02937">
    <property type="entry name" value="sigma70-ECF"/>
    <property type="match status" value="1"/>
</dbReference>
<dbReference type="Pfam" id="PF08281">
    <property type="entry name" value="Sigma70_r4_2"/>
    <property type="match status" value="1"/>
</dbReference>
<comment type="caution">
    <text evidence="7">The sequence shown here is derived from an EMBL/GenBank/DDBJ whole genome shotgun (WGS) entry which is preliminary data.</text>
</comment>
<gene>
    <name evidence="7" type="ORF">EBBID32_13990</name>
</gene>
<evidence type="ECO:0000256" key="4">
    <source>
        <dbReference type="ARBA" id="ARBA00023163"/>
    </source>
</evidence>